<dbReference type="AlphaFoldDB" id="A0A1I7VQI9"/>
<dbReference type="GeneID" id="9940522"/>
<gene>
    <name evidence="2 4" type="ORF">LOAG_03131</name>
</gene>
<organism evidence="3 4">
    <name type="scientific">Loa loa</name>
    <name type="common">Eye worm</name>
    <name type="synonym">Filaria loa</name>
    <dbReference type="NCBI Taxonomy" id="7209"/>
    <lineage>
        <taxon>Eukaryota</taxon>
        <taxon>Metazoa</taxon>
        <taxon>Ecdysozoa</taxon>
        <taxon>Nematoda</taxon>
        <taxon>Chromadorea</taxon>
        <taxon>Rhabditida</taxon>
        <taxon>Spirurina</taxon>
        <taxon>Spiruromorpha</taxon>
        <taxon>Filarioidea</taxon>
        <taxon>Onchocercidae</taxon>
        <taxon>Loa</taxon>
    </lineage>
</organism>
<accession>A0A1S0U6Y7</accession>
<protein>
    <submittedName>
        <fullName evidence="4">Wsv293</fullName>
    </submittedName>
</protein>
<dbReference type="RefSeq" id="XP_003138716.2">
    <property type="nucleotide sequence ID" value="XM_003138668.2"/>
</dbReference>
<feature type="compositionally biased region" description="Acidic residues" evidence="1">
    <location>
        <begin position="41"/>
        <end position="57"/>
    </location>
</feature>
<dbReference type="WBParaSite" id="EN70_5175">
    <property type="protein sequence ID" value="EN70_5175"/>
    <property type="gene ID" value="EN70_5175"/>
</dbReference>
<evidence type="ECO:0000256" key="1">
    <source>
        <dbReference type="SAM" id="MobiDB-lite"/>
    </source>
</evidence>
<dbReference type="CTD" id="9940522"/>
<evidence type="ECO:0000313" key="4">
    <source>
        <dbReference type="WBParaSite" id="EN70_5175"/>
    </source>
</evidence>
<proteinExistence type="predicted"/>
<evidence type="ECO:0000313" key="3">
    <source>
        <dbReference type="Proteomes" id="UP000095285"/>
    </source>
</evidence>
<name>A0A1I7VQI9_LOALO</name>
<dbReference type="EMBL" id="JH712145">
    <property type="protein sequence ID" value="EFO25350.2"/>
    <property type="molecule type" value="Genomic_DNA"/>
</dbReference>
<evidence type="ECO:0000313" key="2">
    <source>
        <dbReference type="EMBL" id="EFO25350.2"/>
    </source>
</evidence>
<reference evidence="4" key="2">
    <citation type="submission" date="2016-11" db="UniProtKB">
        <authorList>
            <consortium name="WormBaseParasite"/>
        </authorList>
    </citation>
    <scope>IDENTIFICATION</scope>
</reference>
<keyword evidence="3" id="KW-1185">Reference proteome</keyword>
<dbReference type="OrthoDB" id="10524688at2759"/>
<sequence>MVLTGTNNLRKRKKSQLQFCCTHNVNLFISVLLSRLLSTNDDGDNSDNDDDDDDDDDMVKVMTTMMN</sequence>
<accession>A0A1I7VQI9</accession>
<dbReference type="Proteomes" id="UP000095285">
    <property type="component" value="Unassembled WGS sequence"/>
</dbReference>
<dbReference type="KEGG" id="loa:LOAG_03131"/>
<feature type="region of interest" description="Disordered" evidence="1">
    <location>
        <begin position="39"/>
        <end position="67"/>
    </location>
</feature>
<reference evidence="2 3" key="1">
    <citation type="submission" date="2012-04" db="EMBL/GenBank/DDBJ databases">
        <title>The Genome Sequence of Loa loa.</title>
        <authorList>
            <consortium name="The Broad Institute Genome Sequencing Platform"/>
            <consortium name="Broad Institute Genome Sequencing Center for Infectious Disease"/>
            <person name="Nutman T.B."/>
            <person name="Fink D.L."/>
            <person name="Russ C."/>
            <person name="Young S."/>
            <person name="Zeng Q."/>
            <person name="Gargeya S."/>
            <person name="Alvarado L."/>
            <person name="Berlin A."/>
            <person name="Chapman S.B."/>
            <person name="Chen Z."/>
            <person name="Freedman E."/>
            <person name="Gellesch M."/>
            <person name="Goldberg J."/>
            <person name="Griggs A."/>
            <person name="Gujja S."/>
            <person name="Heilman E.R."/>
            <person name="Heiman D."/>
            <person name="Howarth C."/>
            <person name="Mehta T."/>
            <person name="Neiman D."/>
            <person name="Pearson M."/>
            <person name="Roberts A."/>
            <person name="Saif S."/>
            <person name="Shea T."/>
            <person name="Shenoy N."/>
            <person name="Sisk P."/>
            <person name="Stolte C."/>
            <person name="Sykes S."/>
            <person name="White J."/>
            <person name="Yandava C."/>
            <person name="Haas B."/>
            <person name="Henn M.R."/>
            <person name="Nusbaum C."/>
            <person name="Birren B."/>
        </authorList>
    </citation>
    <scope>NUCLEOTIDE SEQUENCE [LARGE SCALE GENOMIC DNA]</scope>
</reference>